<comment type="similarity">
    <text evidence="2">Belongs to the AzlC family.</text>
</comment>
<keyword evidence="7 8" id="KW-0472">Membrane</keyword>
<feature type="transmembrane region" description="Helical" evidence="8">
    <location>
        <begin position="154"/>
        <end position="170"/>
    </location>
</feature>
<dbReference type="Proteomes" id="UP001595823">
    <property type="component" value="Unassembled WGS sequence"/>
</dbReference>
<keyword evidence="6 8" id="KW-1133">Transmembrane helix</keyword>
<dbReference type="PANTHER" id="PTHR34979">
    <property type="entry name" value="INNER MEMBRANE PROTEIN YGAZ"/>
    <property type="match status" value="1"/>
</dbReference>
<evidence type="ECO:0000256" key="6">
    <source>
        <dbReference type="ARBA" id="ARBA00022989"/>
    </source>
</evidence>
<dbReference type="EMBL" id="JBHSDK010000021">
    <property type="protein sequence ID" value="MFC4336804.1"/>
    <property type="molecule type" value="Genomic_DNA"/>
</dbReference>
<evidence type="ECO:0000313" key="9">
    <source>
        <dbReference type="EMBL" id="MFC4336804.1"/>
    </source>
</evidence>
<keyword evidence="10" id="KW-1185">Reference proteome</keyword>
<evidence type="ECO:0000256" key="3">
    <source>
        <dbReference type="ARBA" id="ARBA00022448"/>
    </source>
</evidence>
<evidence type="ECO:0000256" key="1">
    <source>
        <dbReference type="ARBA" id="ARBA00004651"/>
    </source>
</evidence>
<evidence type="ECO:0000256" key="2">
    <source>
        <dbReference type="ARBA" id="ARBA00010735"/>
    </source>
</evidence>
<dbReference type="Pfam" id="PF03591">
    <property type="entry name" value="AzlC"/>
    <property type="match status" value="1"/>
</dbReference>
<accession>A0ABV8U118</accession>
<feature type="transmembrane region" description="Helical" evidence="8">
    <location>
        <begin position="177"/>
        <end position="192"/>
    </location>
</feature>
<keyword evidence="3" id="KW-0813">Transport</keyword>
<sequence>MFSRSVFQQIIPLVIGSAIIGVSFGAIATSSGLAWYEASLMSLTVFAGASQFAVVSIGATGSAVLAVAAGLVLNARHLPYGLAVGDIFWRKGVFATLLGPVFLIDESTAYALKARDGDEARVGFWTLGLSFYLSWNVGTLLGAFGGAFIDDPNAFGLDAAMPAALLALILTNLRDKATLVASVVGAAFALAATPYLPAGVPVLLALAGVVVAYFLESGRERTTEKETV</sequence>
<organism evidence="9 10">
    <name type="scientific">Salininema proteolyticum</name>
    <dbReference type="NCBI Taxonomy" id="1607685"/>
    <lineage>
        <taxon>Bacteria</taxon>
        <taxon>Bacillati</taxon>
        <taxon>Actinomycetota</taxon>
        <taxon>Actinomycetes</taxon>
        <taxon>Glycomycetales</taxon>
        <taxon>Glycomycetaceae</taxon>
        <taxon>Salininema</taxon>
    </lineage>
</organism>
<evidence type="ECO:0000256" key="8">
    <source>
        <dbReference type="SAM" id="Phobius"/>
    </source>
</evidence>
<feature type="transmembrane region" description="Helical" evidence="8">
    <location>
        <begin position="6"/>
        <end position="28"/>
    </location>
</feature>
<gene>
    <name evidence="9" type="ORF">ACFPET_16505</name>
</gene>
<reference evidence="10" key="1">
    <citation type="journal article" date="2019" name="Int. J. Syst. Evol. Microbiol.">
        <title>The Global Catalogue of Microorganisms (GCM) 10K type strain sequencing project: providing services to taxonomists for standard genome sequencing and annotation.</title>
        <authorList>
            <consortium name="The Broad Institute Genomics Platform"/>
            <consortium name="The Broad Institute Genome Sequencing Center for Infectious Disease"/>
            <person name="Wu L."/>
            <person name="Ma J."/>
        </authorList>
    </citation>
    <scope>NUCLEOTIDE SEQUENCE [LARGE SCALE GENOMIC DNA]</scope>
    <source>
        <strain evidence="10">IBRC-M 10908</strain>
    </source>
</reference>
<dbReference type="PANTHER" id="PTHR34979:SF1">
    <property type="entry name" value="INNER MEMBRANE PROTEIN YGAZ"/>
    <property type="match status" value="1"/>
</dbReference>
<evidence type="ECO:0000256" key="5">
    <source>
        <dbReference type="ARBA" id="ARBA00022692"/>
    </source>
</evidence>
<comment type="subcellular location">
    <subcellularLocation>
        <location evidence="1">Cell membrane</location>
        <topology evidence="1">Multi-pass membrane protein</topology>
    </subcellularLocation>
</comment>
<keyword evidence="4" id="KW-1003">Cell membrane</keyword>
<comment type="caution">
    <text evidence="9">The sequence shown here is derived from an EMBL/GenBank/DDBJ whole genome shotgun (WGS) entry which is preliminary data.</text>
</comment>
<dbReference type="InterPro" id="IPR011606">
    <property type="entry name" value="Brnchd-chn_aa_trnsp_permease"/>
</dbReference>
<proteinExistence type="inferred from homology"/>
<protein>
    <submittedName>
        <fullName evidence="9">AzlC family ABC transporter permease</fullName>
    </submittedName>
</protein>
<dbReference type="RefSeq" id="WP_380623077.1">
    <property type="nucleotide sequence ID" value="NZ_JBHSDK010000021.1"/>
</dbReference>
<name>A0ABV8U118_9ACTN</name>
<evidence type="ECO:0000313" key="10">
    <source>
        <dbReference type="Proteomes" id="UP001595823"/>
    </source>
</evidence>
<keyword evidence="5 8" id="KW-0812">Transmembrane</keyword>
<feature type="transmembrane region" description="Helical" evidence="8">
    <location>
        <begin position="124"/>
        <end position="148"/>
    </location>
</feature>
<evidence type="ECO:0000256" key="7">
    <source>
        <dbReference type="ARBA" id="ARBA00023136"/>
    </source>
</evidence>
<feature type="transmembrane region" description="Helical" evidence="8">
    <location>
        <begin position="40"/>
        <end position="73"/>
    </location>
</feature>
<evidence type="ECO:0000256" key="4">
    <source>
        <dbReference type="ARBA" id="ARBA00022475"/>
    </source>
</evidence>